<evidence type="ECO:0000313" key="2">
    <source>
        <dbReference type="EMBL" id="KIK64179.1"/>
    </source>
</evidence>
<organism evidence="2 3">
    <name type="scientific">Collybiopsis luxurians FD-317 M1</name>
    <dbReference type="NCBI Taxonomy" id="944289"/>
    <lineage>
        <taxon>Eukaryota</taxon>
        <taxon>Fungi</taxon>
        <taxon>Dikarya</taxon>
        <taxon>Basidiomycota</taxon>
        <taxon>Agaricomycotina</taxon>
        <taxon>Agaricomycetes</taxon>
        <taxon>Agaricomycetidae</taxon>
        <taxon>Agaricales</taxon>
        <taxon>Marasmiineae</taxon>
        <taxon>Omphalotaceae</taxon>
        <taxon>Collybiopsis</taxon>
        <taxon>Collybiopsis luxurians</taxon>
    </lineage>
</organism>
<proteinExistence type="predicted"/>
<reference evidence="2 3" key="1">
    <citation type="submission" date="2014-04" db="EMBL/GenBank/DDBJ databases">
        <title>Evolutionary Origins and Diversification of the Mycorrhizal Mutualists.</title>
        <authorList>
            <consortium name="DOE Joint Genome Institute"/>
            <consortium name="Mycorrhizal Genomics Consortium"/>
            <person name="Kohler A."/>
            <person name="Kuo A."/>
            <person name="Nagy L.G."/>
            <person name="Floudas D."/>
            <person name="Copeland A."/>
            <person name="Barry K.W."/>
            <person name="Cichocki N."/>
            <person name="Veneault-Fourrey C."/>
            <person name="LaButti K."/>
            <person name="Lindquist E.A."/>
            <person name="Lipzen A."/>
            <person name="Lundell T."/>
            <person name="Morin E."/>
            <person name="Murat C."/>
            <person name="Riley R."/>
            <person name="Ohm R."/>
            <person name="Sun H."/>
            <person name="Tunlid A."/>
            <person name="Henrissat B."/>
            <person name="Grigoriev I.V."/>
            <person name="Hibbett D.S."/>
            <person name="Martin F."/>
        </authorList>
    </citation>
    <scope>NUCLEOTIDE SEQUENCE [LARGE SCALE GENOMIC DNA]</scope>
    <source>
        <strain evidence="2 3">FD-317 M1</strain>
    </source>
</reference>
<name>A0A0D0CM72_9AGAR</name>
<keyword evidence="1" id="KW-0472">Membrane</keyword>
<dbReference type="AlphaFoldDB" id="A0A0D0CM72"/>
<dbReference type="EMBL" id="KN834762">
    <property type="protein sequence ID" value="KIK64179.1"/>
    <property type="molecule type" value="Genomic_DNA"/>
</dbReference>
<feature type="transmembrane region" description="Helical" evidence="1">
    <location>
        <begin position="76"/>
        <end position="98"/>
    </location>
</feature>
<accession>A0A0D0CM72</accession>
<protein>
    <submittedName>
        <fullName evidence="2">Uncharacterized protein</fullName>
    </submittedName>
</protein>
<dbReference type="HOGENOM" id="CLU_2085089_0_0_1"/>
<keyword evidence="1" id="KW-1133">Transmembrane helix</keyword>
<dbReference type="Proteomes" id="UP000053593">
    <property type="component" value="Unassembled WGS sequence"/>
</dbReference>
<evidence type="ECO:0000313" key="3">
    <source>
        <dbReference type="Proteomes" id="UP000053593"/>
    </source>
</evidence>
<sequence>MIGPIFVLQKFLSSSPPRTQEYPNDKVLTLIWVHHAQIFSKNARSPSSCRRFWVRSRLSIFYCNNHVFFQRNSISVCLSIFGLAFSGSNLGLMFRFILSHCLGKVLPSLCLLHPILS</sequence>
<gene>
    <name evidence="2" type="ORF">GYMLUDRAFT_435188</name>
</gene>
<keyword evidence="3" id="KW-1185">Reference proteome</keyword>
<evidence type="ECO:0000256" key="1">
    <source>
        <dbReference type="SAM" id="Phobius"/>
    </source>
</evidence>
<keyword evidence="1" id="KW-0812">Transmembrane</keyword>